<gene>
    <name evidence="2" type="ORF">GCM10010990_35140</name>
</gene>
<name>A0A916Z8Y8_9SPHN</name>
<protein>
    <submittedName>
        <fullName evidence="2">Conjugal transfer pilus assembly protein TraW</fullName>
    </submittedName>
</protein>
<dbReference type="EMBL" id="BMIP01000011">
    <property type="protein sequence ID" value="GGD82153.1"/>
    <property type="molecule type" value="Genomic_DNA"/>
</dbReference>
<dbReference type="Proteomes" id="UP000612349">
    <property type="component" value="Unassembled WGS sequence"/>
</dbReference>
<keyword evidence="3" id="KW-1185">Reference proteome</keyword>
<dbReference type="InterPro" id="IPR014114">
    <property type="entry name" value="TraW"/>
</dbReference>
<proteinExistence type="predicted"/>
<dbReference type="AlphaFoldDB" id="A0A916Z8Y8"/>
<evidence type="ECO:0000313" key="3">
    <source>
        <dbReference type="Proteomes" id="UP000612349"/>
    </source>
</evidence>
<feature type="chain" id="PRO_5038100474" evidence="1">
    <location>
        <begin position="20"/>
        <end position="216"/>
    </location>
</feature>
<dbReference type="NCBIfam" id="TIGR02743">
    <property type="entry name" value="TraW"/>
    <property type="match status" value="1"/>
</dbReference>
<sequence length="216" mass="24056">MRSILIACAAGLMLGPVVAGTEPARAVDHGQMGQTWPIIEPDLMSVIKAKLDEAQRTGKIDDLNREFARKAEQRVMRPVPVAGIRAAEQDRSWEYDPAIVVENDIRDHKGNLIAAAGQRVNPFDTVRLTKKLIFINGDSQAELDWAMARGTERDAKIIMVNGSPFEQMKAHKRRFYFDQSGVLTQRFGIRHTPALVEQEGQILLVSEKAIPRGKSS</sequence>
<keyword evidence="1" id="KW-0732">Signal</keyword>
<organism evidence="2 3">
    <name type="scientific">Croceicoccus mobilis</name>
    <dbReference type="NCBI Taxonomy" id="1703339"/>
    <lineage>
        <taxon>Bacteria</taxon>
        <taxon>Pseudomonadati</taxon>
        <taxon>Pseudomonadota</taxon>
        <taxon>Alphaproteobacteria</taxon>
        <taxon>Sphingomonadales</taxon>
        <taxon>Erythrobacteraceae</taxon>
        <taxon>Croceicoccus</taxon>
    </lineage>
</organism>
<reference evidence="2" key="1">
    <citation type="journal article" date="2014" name="Int. J. Syst. Evol. Microbiol.">
        <title>Complete genome sequence of Corynebacterium casei LMG S-19264T (=DSM 44701T), isolated from a smear-ripened cheese.</title>
        <authorList>
            <consortium name="US DOE Joint Genome Institute (JGI-PGF)"/>
            <person name="Walter F."/>
            <person name="Albersmeier A."/>
            <person name="Kalinowski J."/>
            <person name="Ruckert C."/>
        </authorList>
    </citation>
    <scope>NUCLEOTIDE SEQUENCE</scope>
    <source>
        <strain evidence="2">CGMCC 1.15360</strain>
    </source>
</reference>
<evidence type="ECO:0000313" key="2">
    <source>
        <dbReference type="EMBL" id="GGD82153.1"/>
    </source>
</evidence>
<accession>A0A916Z8Y8</accession>
<comment type="caution">
    <text evidence="2">The sequence shown here is derived from an EMBL/GenBank/DDBJ whole genome shotgun (WGS) entry which is preliminary data.</text>
</comment>
<feature type="signal peptide" evidence="1">
    <location>
        <begin position="1"/>
        <end position="19"/>
    </location>
</feature>
<reference evidence="2" key="2">
    <citation type="submission" date="2020-09" db="EMBL/GenBank/DDBJ databases">
        <authorList>
            <person name="Sun Q."/>
            <person name="Zhou Y."/>
        </authorList>
    </citation>
    <scope>NUCLEOTIDE SEQUENCE</scope>
    <source>
        <strain evidence="2">CGMCC 1.15360</strain>
    </source>
</reference>
<evidence type="ECO:0000256" key="1">
    <source>
        <dbReference type="SAM" id="SignalP"/>
    </source>
</evidence>